<comment type="caution">
    <text evidence="1">The sequence shown here is derived from an EMBL/GenBank/DDBJ whole genome shotgun (WGS) entry which is preliminary data.</text>
</comment>
<evidence type="ECO:0000313" key="1">
    <source>
        <dbReference type="EMBL" id="MDX5979613.1"/>
    </source>
</evidence>
<dbReference type="RefSeq" id="WP_198350015.1">
    <property type="nucleotide sequence ID" value="NZ_JABASV010000012.1"/>
</dbReference>
<dbReference type="Proteomes" id="UP001276761">
    <property type="component" value="Unassembled WGS sequence"/>
</dbReference>
<evidence type="ECO:0000313" key="2">
    <source>
        <dbReference type="Proteomes" id="UP001276761"/>
    </source>
</evidence>
<dbReference type="GeneID" id="303167601"/>
<gene>
    <name evidence="1" type="ORF">SIL78_18860</name>
</gene>
<protein>
    <submittedName>
        <fullName evidence="1">Uncharacterized protein</fullName>
    </submittedName>
</protein>
<reference evidence="1" key="1">
    <citation type="submission" date="2023-11" db="EMBL/GenBank/DDBJ databases">
        <title>MicrobeMod: A computational toolkit for identifying prokaryotic methylation and restriction-modification with nanopore sequencing.</title>
        <authorList>
            <person name="Crits-Christoph A."/>
            <person name="Kang S.C."/>
            <person name="Lee H."/>
            <person name="Ostrov N."/>
        </authorList>
    </citation>
    <scope>NUCLEOTIDE SEQUENCE</scope>
    <source>
        <strain evidence="1">ATCC BAA-953</strain>
    </source>
</reference>
<name>A0AAJ2S4J7_9GAMM</name>
<sequence>MNLSANQMAAIGASVNKPRSTLYRWRNDNPELFQAAYEYASKRGLVPPSDNQVERAYQEGVNAAGRAGISDCPYVTSGMDELGHQLSDAWIAGLRDGDAALHSAYVDRAKTIVDNQAYQFGKQPQAFFDGMVSAITTRLKIMDGVSAVLESYPATIGQDGWQEGLRVGNGIKLNEGGNK</sequence>
<dbReference type="EMBL" id="JAWXXT010000002">
    <property type="protein sequence ID" value="MDX5979613.1"/>
    <property type="molecule type" value="Genomic_DNA"/>
</dbReference>
<dbReference type="AlphaFoldDB" id="A0AAJ2S4J7"/>
<proteinExistence type="predicted"/>
<accession>A0AAJ2S4J7</accession>
<organism evidence="1 2">
    <name type="scientific">Vreelandella alkaliphila</name>
    <dbReference type="NCBI Taxonomy" id="272774"/>
    <lineage>
        <taxon>Bacteria</taxon>
        <taxon>Pseudomonadati</taxon>
        <taxon>Pseudomonadota</taxon>
        <taxon>Gammaproteobacteria</taxon>
        <taxon>Oceanospirillales</taxon>
        <taxon>Halomonadaceae</taxon>
        <taxon>Vreelandella</taxon>
    </lineage>
</organism>